<name>A0A7W3UMC0_9LACO</name>
<dbReference type="Gene3D" id="1.20.144.10">
    <property type="entry name" value="Phosphatidic acid phosphatase type 2/haloperoxidase"/>
    <property type="match status" value="1"/>
</dbReference>
<feature type="domain" description="Phosphatidic acid phosphatase type 2/haloperoxidase" evidence="2">
    <location>
        <begin position="88"/>
        <end position="196"/>
    </location>
</feature>
<reference evidence="3 4" key="1">
    <citation type="submission" date="2020-07" db="EMBL/GenBank/DDBJ databases">
        <title>Description of Limosilactobacillus balticus sp. nov., Limosilactobacillus agrestis sp. nov., Limosilactobacillus albertensis sp. nov., Limosilactobacillus rudii sp. nov., Limosilactobacillus fastidiosus sp. nov., five novel Limosilactobacillus species isolated from the vertebrate gastrointestinal tract, and proposal of 6 subspecies of Limosilactobacillus reuteri adapted to the gastrointestinal tract of specific vertebrate hosts.</title>
        <authorList>
            <person name="Li F."/>
            <person name="Cheng C."/>
            <person name="Zheng J."/>
            <person name="Quevedo R.M."/>
            <person name="Li J."/>
            <person name="Roos S."/>
            <person name="Gaenzle M.G."/>
            <person name="Walter J."/>
        </authorList>
    </citation>
    <scope>NUCLEOTIDE SEQUENCE [LARGE SCALE GENOMIC DNA]</scope>
    <source>
        <strain evidence="3 4">STM2_1</strain>
    </source>
</reference>
<dbReference type="Pfam" id="PF01569">
    <property type="entry name" value="PAP2"/>
    <property type="match status" value="1"/>
</dbReference>
<evidence type="ECO:0000259" key="2">
    <source>
        <dbReference type="SMART" id="SM00014"/>
    </source>
</evidence>
<accession>A0A7W3UMC0</accession>
<dbReference type="PANTHER" id="PTHR14969:SF13">
    <property type="entry name" value="AT30094P"/>
    <property type="match status" value="1"/>
</dbReference>
<dbReference type="InterPro" id="IPR036938">
    <property type="entry name" value="PAP2/HPO_sf"/>
</dbReference>
<proteinExistence type="predicted"/>
<feature type="transmembrane region" description="Helical" evidence="1">
    <location>
        <begin position="51"/>
        <end position="77"/>
    </location>
</feature>
<dbReference type="AlphaFoldDB" id="A0A7W3UMC0"/>
<keyword evidence="1" id="KW-0472">Membrane</keyword>
<keyword evidence="4" id="KW-1185">Reference proteome</keyword>
<sequence>MHNKLKVTIGLFCWLLFGLVLVNIVEKVQLIRLIDRWGWDITRPTTSFKTFALTELTFLGDPVTVGIITIGLMLFLWRRKQATDSVWYGMLQFLGYCLVILVKYSVIRLRPVHRLITVSGYSFPSGHTFSTTILVFTLLAIIIPHLKRQWVKALYIIVSILWILLIMYSRVYLRAHFTSDVIGGFLLATGWWLLINTQRHRFFDWLTKPVNR</sequence>
<feature type="transmembrane region" description="Helical" evidence="1">
    <location>
        <begin position="177"/>
        <end position="195"/>
    </location>
</feature>
<evidence type="ECO:0000313" key="4">
    <source>
        <dbReference type="Proteomes" id="UP000517106"/>
    </source>
</evidence>
<dbReference type="RefSeq" id="WP_182596922.1">
    <property type="nucleotide sequence ID" value="NZ_JACIVA010000057.1"/>
</dbReference>
<dbReference type="EMBL" id="JACIVA010000057">
    <property type="protein sequence ID" value="MBB1098209.1"/>
    <property type="molecule type" value="Genomic_DNA"/>
</dbReference>
<evidence type="ECO:0000313" key="3">
    <source>
        <dbReference type="EMBL" id="MBB1098209.1"/>
    </source>
</evidence>
<dbReference type="SMART" id="SM00014">
    <property type="entry name" value="acidPPc"/>
    <property type="match status" value="1"/>
</dbReference>
<comment type="caution">
    <text evidence="3">The sequence shown here is derived from an EMBL/GenBank/DDBJ whole genome shotgun (WGS) entry which is preliminary data.</text>
</comment>
<keyword evidence="1" id="KW-1133">Transmembrane helix</keyword>
<evidence type="ECO:0000256" key="1">
    <source>
        <dbReference type="SAM" id="Phobius"/>
    </source>
</evidence>
<feature type="transmembrane region" description="Helical" evidence="1">
    <location>
        <begin position="153"/>
        <end position="171"/>
    </location>
</feature>
<feature type="transmembrane region" description="Helical" evidence="1">
    <location>
        <begin position="86"/>
        <end position="107"/>
    </location>
</feature>
<dbReference type="CDD" id="cd03392">
    <property type="entry name" value="PAP2_like_2"/>
    <property type="match status" value="1"/>
</dbReference>
<dbReference type="PANTHER" id="PTHR14969">
    <property type="entry name" value="SPHINGOSINE-1-PHOSPHATE PHOSPHOHYDROLASE"/>
    <property type="match status" value="1"/>
</dbReference>
<keyword evidence="1" id="KW-0812">Transmembrane</keyword>
<gene>
    <name evidence="3" type="ORF">H5S09_09710</name>
</gene>
<feature type="transmembrane region" description="Helical" evidence="1">
    <location>
        <begin position="127"/>
        <end position="146"/>
    </location>
</feature>
<dbReference type="SUPFAM" id="SSF48317">
    <property type="entry name" value="Acid phosphatase/Vanadium-dependent haloperoxidase"/>
    <property type="match status" value="1"/>
</dbReference>
<dbReference type="InterPro" id="IPR000326">
    <property type="entry name" value="PAP2/HPO"/>
</dbReference>
<organism evidence="3 4">
    <name type="scientific">Limosilactobacillus rudii</name>
    <dbReference type="NCBI Taxonomy" id="2759755"/>
    <lineage>
        <taxon>Bacteria</taxon>
        <taxon>Bacillati</taxon>
        <taxon>Bacillota</taxon>
        <taxon>Bacilli</taxon>
        <taxon>Lactobacillales</taxon>
        <taxon>Lactobacillaceae</taxon>
        <taxon>Limosilactobacillus</taxon>
    </lineage>
</organism>
<protein>
    <submittedName>
        <fullName evidence="3">Phosphatase PAP2 family protein</fullName>
    </submittedName>
</protein>
<dbReference type="Proteomes" id="UP000517106">
    <property type="component" value="Unassembled WGS sequence"/>
</dbReference>